<dbReference type="Proteomes" id="UP000031938">
    <property type="component" value="Unassembled WGS sequence"/>
</dbReference>
<dbReference type="AlphaFoldDB" id="A0A0C2RP84"/>
<evidence type="ECO:0000313" key="1">
    <source>
        <dbReference type="EMBL" id="KIL52050.1"/>
    </source>
</evidence>
<dbReference type="PATRIC" id="fig|889306.3.peg.422"/>
<dbReference type="RefSeq" id="WP_041085829.1">
    <property type="nucleotide sequence ID" value="NZ_JXRP01000006.1"/>
</dbReference>
<reference evidence="1 2" key="1">
    <citation type="submission" date="2015-01" db="EMBL/GenBank/DDBJ databases">
        <title>Genome sequencing of Jeotgalibacillus soli.</title>
        <authorList>
            <person name="Goh K.M."/>
            <person name="Chan K.-G."/>
            <person name="Yaakop A.S."/>
            <person name="Ee R."/>
            <person name="Gan H.M."/>
            <person name="Chan C.S."/>
        </authorList>
    </citation>
    <scope>NUCLEOTIDE SEQUENCE [LARGE SCALE GENOMIC DNA]</scope>
    <source>
        <strain evidence="1 2">P9</strain>
    </source>
</reference>
<dbReference type="GO" id="GO:0019546">
    <property type="term" value="P:L-arginine deiminase pathway"/>
    <property type="evidence" value="ECO:0007669"/>
    <property type="project" value="TreeGrafter"/>
</dbReference>
<dbReference type="GO" id="GO:0016990">
    <property type="term" value="F:arginine deiminase activity"/>
    <property type="evidence" value="ECO:0007669"/>
    <property type="project" value="TreeGrafter"/>
</dbReference>
<organism evidence="1 2">
    <name type="scientific">Jeotgalibacillus soli</name>
    <dbReference type="NCBI Taxonomy" id="889306"/>
    <lineage>
        <taxon>Bacteria</taxon>
        <taxon>Bacillati</taxon>
        <taxon>Bacillota</taxon>
        <taxon>Bacilli</taxon>
        <taxon>Bacillales</taxon>
        <taxon>Caryophanaceae</taxon>
        <taxon>Jeotgalibacillus</taxon>
    </lineage>
</organism>
<dbReference type="SUPFAM" id="SSF55909">
    <property type="entry name" value="Pentein"/>
    <property type="match status" value="1"/>
</dbReference>
<protein>
    <submittedName>
        <fullName evidence="1">Uncharacterized protein</fullName>
    </submittedName>
</protein>
<comment type="caution">
    <text evidence="1">The sequence shown here is derived from an EMBL/GenBank/DDBJ whole genome shotgun (WGS) entry which is preliminary data.</text>
</comment>
<evidence type="ECO:0000313" key="2">
    <source>
        <dbReference type="Proteomes" id="UP000031938"/>
    </source>
</evidence>
<keyword evidence="2" id="KW-1185">Reference proteome</keyword>
<dbReference type="PANTHER" id="PTHR47271">
    <property type="entry name" value="ARGININE DEIMINASE"/>
    <property type="match status" value="1"/>
</dbReference>
<proteinExistence type="predicted"/>
<dbReference type="OrthoDB" id="9814070at2"/>
<dbReference type="Pfam" id="PF19420">
    <property type="entry name" value="DDAH_eukar"/>
    <property type="match status" value="1"/>
</dbReference>
<name>A0A0C2RP84_9BACL</name>
<dbReference type="STRING" id="889306.KP78_04190"/>
<dbReference type="EMBL" id="JXRP01000006">
    <property type="protein sequence ID" value="KIL52050.1"/>
    <property type="molecule type" value="Genomic_DNA"/>
</dbReference>
<gene>
    <name evidence="1" type="ORF">KP78_04190</name>
</gene>
<accession>A0A0C2RP84</accession>
<sequence length="285" mass="32155">MLIENKQGNYTFSCNTEFDILKRVIVCPPAYMTIKKVINETQKHFLDHNIDRVKAMEQHNTFMEVLKTHGAEIIQFPPLETFPEQVFTRDIGFTIGDTVFVSTMGNDIRRGEESLLLSWLQGAGEFAKKIESHSIEGGDVVIDQSTVWVGVSKRTTEAAIKELQGKLPQHEVIAVPFDSKYLHLDCLFNVISPTDALIYIPAFSKESRDLFGSRYSLIEVNEKEQFTMGPNVLSIGNGKIISLPENQQLNEKLRHTGYEVIEVDISEIIKSGGSFRCCTLPINRA</sequence>
<dbReference type="Gene3D" id="3.75.10.10">
    <property type="entry name" value="L-arginine/glycine Amidinotransferase, Chain A"/>
    <property type="match status" value="1"/>
</dbReference>
<dbReference type="PANTHER" id="PTHR47271:SF2">
    <property type="entry name" value="ARGININE DEIMINASE"/>
    <property type="match status" value="1"/>
</dbReference>